<dbReference type="RefSeq" id="WP_242286902.1">
    <property type="nucleotide sequence ID" value="NZ_JAKKSL010000002.1"/>
</dbReference>
<dbReference type="Pfam" id="PF13385">
    <property type="entry name" value="Laminin_G_3"/>
    <property type="match status" value="1"/>
</dbReference>
<evidence type="ECO:0000313" key="2">
    <source>
        <dbReference type="Proteomes" id="UP001139646"/>
    </source>
</evidence>
<proteinExistence type="predicted"/>
<sequence length="183" mass="20627">MISCSETNKHLVTGSRPISTPDNSEVLQATLQHVVITFTANEGRKIYVNGKLINVADENIAPLATWDDSFALILGKEASNNHVWQGNIRLLAIYNRALTESQITQNYDVGVGEKFFLLFSISELVNLSNTYILFEVSQYDNYSYLFSNANIVNLDNKTFDQKLILKKMRIGINGKESSWSSLR</sequence>
<comment type="caution">
    <text evidence="1">The sequence shown here is derived from an EMBL/GenBank/DDBJ whole genome shotgun (WGS) entry which is preliminary data.</text>
</comment>
<name>A0ABS9X4U0_9GAMM</name>
<organism evidence="1 2">
    <name type="scientific">Colwellia maritima</name>
    <dbReference type="NCBI Taxonomy" id="2912588"/>
    <lineage>
        <taxon>Bacteria</taxon>
        <taxon>Pseudomonadati</taxon>
        <taxon>Pseudomonadota</taxon>
        <taxon>Gammaproteobacteria</taxon>
        <taxon>Alteromonadales</taxon>
        <taxon>Colwelliaceae</taxon>
        <taxon>Colwellia</taxon>
    </lineage>
</organism>
<reference evidence="1" key="1">
    <citation type="submission" date="2022-01" db="EMBL/GenBank/DDBJ databases">
        <title>Colwellia maritima, isolated from seawater.</title>
        <authorList>
            <person name="Kristyanto S."/>
            <person name="Jung J."/>
            <person name="Jeon C.O."/>
        </authorList>
    </citation>
    <scope>NUCLEOTIDE SEQUENCE</scope>
    <source>
        <strain evidence="1">MSW7</strain>
    </source>
</reference>
<evidence type="ECO:0000313" key="1">
    <source>
        <dbReference type="EMBL" id="MCI2284471.1"/>
    </source>
</evidence>
<dbReference type="Proteomes" id="UP001139646">
    <property type="component" value="Unassembled WGS sequence"/>
</dbReference>
<dbReference type="InterPro" id="IPR013320">
    <property type="entry name" value="ConA-like_dom_sf"/>
</dbReference>
<dbReference type="Gene3D" id="2.60.120.200">
    <property type="match status" value="1"/>
</dbReference>
<gene>
    <name evidence="1" type="ORF">L3081_15075</name>
</gene>
<keyword evidence="2" id="KW-1185">Reference proteome</keyword>
<dbReference type="EMBL" id="JAKKSL010000002">
    <property type="protein sequence ID" value="MCI2284471.1"/>
    <property type="molecule type" value="Genomic_DNA"/>
</dbReference>
<protein>
    <submittedName>
        <fullName evidence="1">LamG domain-containing protein</fullName>
    </submittedName>
</protein>
<accession>A0ABS9X4U0</accession>
<dbReference type="SUPFAM" id="SSF49899">
    <property type="entry name" value="Concanavalin A-like lectins/glucanases"/>
    <property type="match status" value="1"/>
</dbReference>